<evidence type="ECO:0000256" key="2">
    <source>
        <dbReference type="ARBA" id="ARBA00022679"/>
    </source>
</evidence>
<keyword evidence="3" id="KW-0949">S-adenosyl-L-methionine</keyword>
<feature type="domain" description="O-methyltransferase C-terminal" evidence="4">
    <location>
        <begin position="133"/>
        <end position="315"/>
    </location>
</feature>
<evidence type="ECO:0000313" key="7">
    <source>
        <dbReference type="Proteomes" id="UP000443843"/>
    </source>
</evidence>
<evidence type="ECO:0000313" key="6">
    <source>
        <dbReference type="EMBL" id="MWB77218.1"/>
    </source>
</evidence>
<dbReference type="PIRSF" id="PIRSF005739">
    <property type="entry name" value="O-mtase"/>
    <property type="match status" value="1"/>
</dbReference>
<dbReference type="PANTHER" id="PTHR43712">
    <property type="entry name" value="PUTATIVE (AFU_ORTHOLOGUE AFUA_4G14580)-RELATED"/>
    <property type="match status" value="1"/>
</dbReference>
<keyword evidence="1 6" id="KW-0489">Methyltransferase</keyword>
<dbReference type="SUPFAM" id="SSF46785">
    <property type="entry name" value="Winged helix' DNA-binding domain"/>
    <property type="match status" value="1"/>
</dbReference>
<dbReference type="Gene3D" id="1.10.10.10">
    <property type="entry name" value="Winged helix-like DNA-binding domain superfamily/Winged helix DNA-binding domain"/>
    <property type="match status" value="1"/>
</dbReference>
<dbReference type="PANTHER" id="PTHR43712:SF2">
    <property type="entry name" value="O-METHYLTRANSFERASE CICE"/>
    <property type="match status" value="1"/>
</dbReference>
<keyword evidence="2 6" id="KW-0808">Transferase</keyword>
<reference evidence="6 7" key="1">
    <citation type="submission" date="2019-11" db="EMBL/GenBank/DDBJ databases">
        <title>Pseudooceanicola pacifica sp. nov., isolated from deep-sea sediment of the Pacific Ocean.</title>
        <authorList>
            <person name="Lyu L."/>
        </authorList>
    </citation>
    <scope>NUCLEOTIDE SEQUENCE [LARGE SCALE GENOMIC DNA]</scope>
    <source>
        <strain evidence="6 7">216_PA32_1</strain>
    </source>
</reference>
<dbReference type="AlphaFoldDB" id="A0A844W9K2"/>
<gene>
    <name evidence="6" type="ORF">GLS40_04200</name>
</gene>
<evidence type="ECO:0000256" key="3">
    <source>
        <dbReference type="ARBA" id="ARBA00022691"/>
    </source>
</evidence>
<accession>A0A844W9K2</accession>
<proteinExistence type="predicted"/>
<name>A0A844W9K2_9RHOB</name>
<feature type="domain" description="O-methyltransferase dimerisation" evidence="5">
    <location>
        <begin position="12"/>
        <end position="87"/>
    </location>
</feature>
<dbReference type="Pfam" id="PF08100">
    <property type="entry name" value="Dimerisation"/>
    <property type="match status" value="1"/>
</dbReference>
<keyword evidence="7" id="KW-1185">Reference proteome</keyword>
<dbReference type="Pfam" id="PF00891">
    <property type="entry name" value="Methyltransf_2"/>
    <property type="match status" value="1"/>
</dbReference>
<organism evidence="6 7">
    <name type="scientific">Pseudooceanicola pacificus</name>
    <dbReference type="NCBI Taxonomy" id="2676438"/>
    <lineage>
        <taxon>Bacteria</taxon>
        <taxon>Pseudomonadati</taxon>
        <taxon>Pseudomonadota</taxon>
        <taxon>Alphaproteobacteria</taxon>
        <taxon>Rhodobacterales</taxon>
        <taxon>Paracoccaceae</taxon>
        <taxon>Pseudooceanicola</taxon>
    </lineage>
</organism>
<dbReference type="RefSeq" id="WP_160381488.1">
    <property type="nucleotide sequence ID" value="NZ_WNXQ01000002.1"/>
</dbReference>
<dbReference type="InterPro" id="IPR036388">
    <property type="entry name" value="WH-like_DNA-bd_sf"/>
</dbReference>
<dbReference type="SUPFAM" id="SSF53335">
    <property type="entry name" value="S-adenosyl-L-methionine-dependent methyltransferases"/>
    <property type="match status" value="1"/>
</dbReference>
<dbReference type="GO" id="GO:0008171">
    <property type="term" value="F:O-methyltransferase activity"/>
    <property type="evidence" value="ECO:0007669"/>
    <property type="project" value="InterPro"/>
</dbReference>
<evidence type="ECO:0000259" key="4">
    <source>
        <dbReference type="Pfam" id="PF00891"/>
    </source>
</evidence>
<dbReference type="InterPro" id="IPR029063">
    <property type="entry name" value="SAM-dependent_MTases_sf"/>
</dbReference>
<dbReference type="Gene3D" id="3.40.50.150">
    <property type="entry name" value="Vaccinia Virus protein VP39"/>
    <property type="match status" value="1"/>
</dbReference>
<dbReference type="InterPro" id="IPR016461">
    <property type="entry name" value="COMT-like"/>
</dbReference>
<dbReference type="Proteomes" id="UP000443843">
    <property type="component" value="Unassembled WGS sequence"/>
</dbReference>
<sequence>MTLTTEVDQISDIAFGFMGSKTLFAALELEVFTHLSGGPLTGAELADKAGVHEDRMVTLLTALAGLGLVSVEDGRFANSPASEAFLVKDAKYDFGDYLRLQVGKQMYPLLDQIDGVLKGEMSSDDVKSYAQWFADPEEARLYSESQHAGSLGPARALARNLDLGGAKRLLDVGGGTGAFAITLCKAFPELSATILEFPNVAALGRNYVEEAGLSDRVTYVEGNALEAQWPAGQDVVLMSYLFSGVPGETHNGLIAQAHEVLQPGGQVLIHDFVVDKDRSGPKLAALWQLQHTAFTPEARSLDDGWLADTMEGAGFADVNVSTMIPEMTMLATGRKAA</sequence>
<dbReference type="InterPro" id="IPR036390">
    <property type="entry name" value="WH_DNA-bd_sf"/>
</dbReference>
<dbReference type="InterPro" id="IPR012967">
    <property type="entry name" value="COMT_dimerisation"/>
</dbReference>
<evidence type="ECO:0000259" key="5">
    <source>
        <dbReference type="Pfam" id="PF08100"/>
    </source>
</evidence>
<dbReference type="EMBL" id="WNXQ01000002">
    <property type="protein sequence ID" value="MWB77218.1"/>
    <property type="molecule type" value="Genomic_DNA"/>
</dbReference>
<dbReference type="CDD" id="cd02440">
    <property type="entry name" value="AdoMet_MTases"/>
    <property type="match status" value="1"/>
</dbReference>
<evidence type="ECO:0000256" key="1">
    <source>
        <dbReference type="ARBA" id="ARBA00022603"/>
    </source>
</evidence>
<comment type="caution">
    <text evidence="6">The sequence shown here is derived from an EMBL/GenBank/DDBJ whole genome shotgun (WGS) entry which is preliminary data.</text>
</comment>
<dbReference type="GO" id="GO:0032259">
    <property type="term" value="P:methylation"/>
    <property type="evidence" value="ECO:0007669"/>
    <property type="project" value="UniProtKB-KW"/>
</dbReference>
<dbReference type="PROSITE" id="PS51683">
    <property type="entry name" value="SAM_OMT_II"/>
    <property type="match status" value="1"/>
</dbReference>
<dbReference type="GO" id="GO:0046983">
    <property type="term" value="F:protein dimerization activity"/>
    <property type="evidence" value="ECO:0007669"/>
    <property type="project" value="InterPro"/>
</dbReference>
<dbReference type="InterPro" id="IPR001077">
    <property type="entry name" value="COMT_C"/>
</dbReference>
<protein>
    <submittedName>
        <fullName evidence="6">Methyltransferase domain-containing protein</fullName>
    </submittedName>
</protein>